<accession>A0A2S7WFV2</accession>
<proteinExistence type="predicted"/>
<dbReference type="RefSeq" id="WP_105021818.1">
    <property type="nucleotide sequence ID" value="NZ_MSCM01000002.1"/>
</dbReference>
<dbReference type="EMBL" id="MSCM01000002">
    <property type="protein sequence ID" value="PQJ76508.1"/>
    <property type="molecule type" value="Genomic_DNA"/>
</dbReference>
<protein>
    <submittedName>
        <fullName evidence="1">Uncharacterized protein</fullName>
    </submittedName>
</protein>
<keyword evidence="2" id="KW-1185">Reference proteome</keyword>
<dbReference type="OrthoDB" id="1202673at2"/>
<dbReference type="Proteomes" id="UP000239068">
    <property type="component" value="Unassembled WGS sequence"/>
</dbReference>
<sequence length="199" mass="23132">MKLRELKRIKFYLEALADVFFDENHSIIQPKVSESLTREELINIALFLYQTDWTIARLELKTDQELLKIIGDDIGVLLYISAMLHKKTIEVLSFSKTELDIFFNTKGNPLHYLASKETAVWDAYDRSNYTALLLKAGVIRKVLGVYISSINKRDLYKLTSVPFDCFDTLKEANKELLSIAEYQKLNVKDLVVYQVWIKN</sequence>
<reference evidence="1 2" key="1">
    <citation type="submission" date="2016-12" db="EMBL/GenBank/DDBJ databases">
        <title>Trade-off between light-utilization and light-protection in marine flavobacteria.</title>
        <authorList>
            <person name="Kumagai Y."/>
            <person name="Yoshizawa S."/>
            <person name="Kogure K."/>
            <person name="Iwasaki W."/>
        </authorList>
    </citation>
    <scope>NUCLEOTIDE SEQUENCE [LARGE SCALE GENOMIC DNA]</scope>
    <source>
        <strain evidence="1 2">ATCC 43844</strain>
    </source>
</reference>
<organism evidence="1 2">
    <name type="scientific">Polaribacter glomeratus</name>
    <dbReference type="NCBI Taxonomy" id="102"/>
    <lineage>
        <taxon>Bacteria</taxon>
        <taxon>Pseudomonadati</taxon>
        <taxon>Bacteroidota</taxon>
        <taxon>Flavobacteriia</taxon>
        <taxon>Flavobacteriales</taxon>
        <taxon>Flavobacteriaceae</taxon>
    </lineage>
</organism>
<evidence type="ECO:0000313" key="1">
    <source>
        <dbReference type="EMBL" id="PQJ76508.1"/>
    </source>
</evidence>
<name>A0A2S7WFV2_9FLAO</name>
<comment type="caution">
    <text evidence="1">The sequence shown here is derived from an EMBL/GenBank/DDBJ whole genome shotgun (WGS) entry which is preliminary data.</text>
</comment>
<evidence type="ECO:0000313" key="2">
    <source>
        <dbReference type="Proteomes" id="UP000239068"/>
    </source>
</evidence>
<gene>
    <name evidence="1" type="ORF">BTO16_11425</name>
</gene>
<dbReference type="AlphaFoldDB" id="A0A2S7WFV2"/>